<keyword evidence="2" id="KW-1185">Reference proteome</keyword>
<dbReference type="AlphaFoldDB" id="A0A5C7EIG0"/>
<evidence type="ECO:0000313" key="1">
    <source>
        <dbReference type="EMBL" id="TXF11163.1"/>
    </source>
</evidence>
<reference evidence="1 2" key="1">
    <citation type="submission" date="2019-08" db="EMBL/GenBank/DDBJ databases">
        <title>Pelomicrobium methylotrophicum gen. nov., sp. nov. a moderately thermophilic, facultatively anaerobic, lithoautotrophic and methylotrophic bacterium isolated from a terrestrial mud volcano.</title>
        <authorList>
            <person name="Slobodkina G.B."/>
            <person name="Merkel A.Y."/>
            <person name="Slobodkin A.I."/>
        </authorList>
    </citation>
    <scope>NUCLEOTIDE SEQUENCE [LARGE SCALE GENOMIC DNA]</scope>
    <source>
        <strain evidence="1 2">SM250</strain>
    </source>
</reference>
<organism evidence="1 2">
    <name type="scientific">Pelomicrobium methylotrophicum</name>
    <dbReference type="NCBI Taxonomy" id="2602750"/>
    <lineage>
        <taxon>Bacteria</taxon>
        <taxon>Pseudomonadati</taxon>
        <taxon>Pseudomonadota</taxon>
        <taxon>Hydrogenophilia</taxon>
        <taxon>Hydrogenophilia incertae sedis</taxon>
        <taxon>Pelomicrobium</taxon>
    </lineage>
</organism>
<comment type="caution">
    <text evidence="1">The sequence shown here is derived from an EMBL/GenBank/DDBJ whole genome shotgun (WGS) entry which is preliminary data.</text>
</comment>
<protein>
    <submittedName>
        <fullName evidence="1">Uncharacterized protein</fullName>
    </submittedName>
</protein>
<proteinExistence type="predicted"/>
<name>A0A5C7EIG0_9PROT</name>
<gene>
    <name evidence="1" type="ORF">FR698_11650</name>
</gene>
<accession>A0A5C7EIG0</accession>
<dbReference type="EMBL" id="VPFL01000016">
    <property type="protein sequence ID" value="TXF11163.1"/>
    <property type="molecule type" value="Genomic_DNA"/>
</dbReference>
<sequence length="60" mass="6757">MSERAFVLVEVKGGIAEVTRFSGDVEVVVIDWDNIEAGDRIDEEILRHPVFGPWIDADRS</sequence>
<evidence type="ECO:0000313" key="2">
    <source>
        <dbReference type="Proteomes" id="UP000321201"/>
    </source>
</evidence>
<dbReference type="Proteomes" id="UP000321201">
    <property type="component" value="Unassembled WGS sequence"/>
</dbReference>
<dbReference type="RefSeq" id="WP_147800374.1">
    <property type="nucleotide sequence ID" value="NZ_VPFL01000016.1"/>
</dbReference>
<dbReference type="InParanoid" id="A0A5C7EIG0"/>